<evidence type="ECO:0000256" key="3">
    <source>
        <dbReference type="ARBA" id="ARBA00023163"/>
    </source>
</evidence>
<sequence length="118" mass="13080">MDGFDCATDDPRCYCLLSDVLDLLGRKYVMDIVCVVAIHGTVRFGTLEDHVPEASTSTLSTRLDDLEASGLVTREQYDEIPPRVEYELTDDGEELAERLEPVLEWARGRAGRAASGTE</sequence>
<dbReference type="InterPro" id="IPR036388">
    <property type="entry name" value="WH-like_DNA-bd_sf"/>
</dbReference>
<dbReference type="PANTHER" id="PTHR33204">
    <property type="entry name" value="TRANSCRIPTIONAL REGULATOR, MARR FAMILY"/>
    <property type="match status" value="1"/>
</dbReference>
<reference evidence="5 6" key="1">
    <citation type="submission" date="2022-06" db="EMBL/GenBank/DDBJ databases">
        <title>Haloarcula sp. a new haloarchaeum isolate from saline soil.</title>
        <authorList>
            <person name="Strakova D."/>
            <person name="Galisteo C."/>
            <person name="Sanchez-Porro C."/>
            <person name="Ventosa A."/>
        </authorList>
    </citation>
    <scope>NUCLEOTIDE SEQUENCE [LARGE SCALE GENOMIC DNA]</scope>
    <source>
        <strain evidence="5 6">S1CR25-12</strain>
    </source>
</reference>
<comment type="caution">
    <text evidence="5">The sequence shown here is derived from an EMBL/GenBank/DDBJ whole genome shotgun (WGS) entry which is preliminary data.</text>
</comment>
<organism evidence="5 6">
    <name type="scientific">Haloarcula saliterrae</name>
    <dbReference type="NCBI Taxonomy" id="2950534"/>
    <lineage>
        <taxon>Archaea</taxon>
        <taxon>Methanobacteriati</taxon>
        <taxon>Methanobacteriota</taxon>
        <taxon>Stenosarchaea group</taxon>
        <taxon>Halobacteria</taxon>
        <taxon>Halobacteriales</taxon>
        <taxon>Haloarculaceae</taxon>
        <taxon>Haloarcula</taxon>
    </lineage>
</organism>
<evidence type="ECO:0000256" key="1">
    <source>
        <dbReference type="ARBA" id="ARBA00023015"/>
    </source>
</evidence>
<keyword evidence="6" id="KW-1185">Reference proteome</keyword>
<evidence type="ECO:0000313" key="5">
    <source>
        <dbReference type="EMBL" id="MDS0258053.1"/>
    </source>
</evidence>
<dbReference type="InterPro" id="IPR036390">
    <property type="entry name" value="WH_DNA-bd_sf"/>
</dbReference>
<name>A0ABU2F6Z8_9EURY</name>
<keyword evidence="3" id="KW-0804">Transcription</keyword>
<keyword evidence="1" id="KW-0805">Transcription regulation</keyword>
<keyword evidence="2" id="KW-0238">DNA-binding</keyword>
<accession>A0ABU2F6Z8</accession>
<evidence type="ECO:0000259" key="4">
    <source>
        <dbReference type="PROSITE" id="PS51118"/>
    </source>
</evidence>
<feature type="domain" description="HTH hxlR-type" evidence="4">
    <location>
        <begin position="15"/>
        <end position="114"/>
    </location>
</feature>
<dbReference type="Pfam" id="PF01638">
    <property type="entry name" value="HxlR"/>
    <property type="match status" value="1"/>
</dbReference>
<dbReference type="RefSeq" id="WP_310917614.1">
    <property type="nucleotide sequence ID" value="NZ_JAMQON010000001.1"/>
</dbReference>
<dbReference type="Proteomes" id="UP001259659">
    <property type="component" value="Unassembled WGS sequence"/>
</dbReference>
<dbReference type="Gene3D" id="1.10.10.10">
    <property type="entry name" value="Winged helix-like DNA-binding domain superfamily/Winged helix DNA-binding domain"/>
    <property type="match status" value="1"/>
</dbReference>
<proteinExistence type="predicted"/>
<dbReference type="PANTHER" id="PTHR33204:SF18">
    <property type="entry name" value="TRANSCRIPTIONAL REGULATORY PROTEIN"/>
    <property type="match status" value="1"/>
</dbReference>
<dbReference type="InterPro" id="IPR002577">
    <property type="entry name" value="HTH_HxlR"/>
</dbReference>
<evidence type="ECO:0000313" key="6">
    <source>
        <dbReference type="Proteomes" id="UP001259659"/>
    </source>
</evidence>
<gene>
    <name evidence="5" type="ORF">NDI56_01370</name>
</gene>
<protein>
    <submittedName>
        <fullName evidence="5">Helix-turn-helix transcriptional regulator</fullName>
    </submittedName>
</protein>
<dbReference type="PROSITE" id="PS51118">
    <property type="entry name" value="HTH_HXLR"/>
    <property type="match status" value="1"/>
</dbReference>
<evidence type="ECO:0000256" key="2">
    <source>
        <dbReference type="ARBA" id="ARBA00023125"/>
    </source>
</evidence>
<dbReference type="SUPFAM" id="SSF46785">
    <property type="entry name" value="Winged helix' DNA-binding domain"/>
    <property type="match status" value="1"/>
</dbReference>
<dbReference type="EMBL" id="JAMQON010000001">
    <property type="protein sequence ID" value="MDS0258053.1"/>
    <property type="molecule type" value="Genomic_DNA"/>
</dbReference>